<proteinExistence type="inferred from homology"/>
<evidence type="ECO:0000313" key="5">
    <source>
        <dbReference type="Proteomes" id="UP001216579"/>
    </source>
</evidence>
<name>A0ABT5ZUG3_9ACTN</name>
<reference evidence="4 5" key="1">
    <citation type="submission" date="2023-03" db="EMBL/GenBank/DDBJ databases">
        <title>Draft genome sequence of Streptomyces sp. RB6PN23 isolated from peat swamp forest in Thailand.</title>
        <authorList>
            <person name="Klaysubun C."/>
            <person name="Duangmal K."/>
        </authorList>
    </citation>
    <scope>NUCLEOTIDE SEQUENCE [LARGE SCALE GENOMIC DNA]</scope>
    <source>
        <strain evidence="4 5">RB6PN23</strain>
    </source>
</reference>
<gene>
    <name evidence="4" type="ORF">P3G67_30485</name>
</gene>
<evidence type="ECO:0000256" key="2">
    <source>
        <dbReference type="ARBA" id="ARBA00022729"/>
    </source>
</evidence>
<organism evidence="4 5">
    <name type="scientific">Streptomyces silvisoli</name>
    <dbReference type="NCBI Taxonomy" id="3034235"/>
    <lineage>
        <taxon>Bacteria</taxon>
        <taxon>Bacillati</taxon>
        <taxon>Actinomycetota</taxon>
        <taxon>Actinomycetes</taxon>
        <taxon>Kitasatosporales</taxon>
        <taxon>Streptomycetaceae</taxon>
        <taxon>Streptomyces</taxon>
    </lineage>
</organism>
<dbReference type="Gene3D" id="3.40.50.2300">
    <property type="match status" value="2"/>
</dbReference>
<dbReference type="PROSITE" id="PS51257">
    <property type="entry name" value="PROKAR_LIPOPROTEIN"/>
    <property type="match status" value="1"/>
</dbReference>
<dbReference type="InterPro" id="IPR028081">
    <property type="entry name" value="Leu-bd"/>
</dbReference>
<evidence type="ECO:0000259" key="3">
    <source>
        <dbReference type="Pfam" id="PF13458"/>
    </source>
</evidence>
<comment type="similarity">
    <text evidence="1">Belongs to the leucine-binding protein family.</text>
</comment>
<keyword evidence="5" id="KW-1185">Reference proteome</keyword>
<sequence length="416" mass="43025">MTAIRRFGALAATVATLVGGGVSGCGVVPGTGAAAGSKAPIVVMTWAPQGTNSTNMPGMPAMAQAYARMVNAEGGINGHPLKVLTCDEHNDTVRAERCAQQAVDANAVAVVGSYSQYGQSFMASLENAGIPYLGGYGVAPEEFTSPLSYPVNGGAPALLAGNGRQLSSICDHTALVRPDTAAGDQYPEFLDAGLAFRHRAPADDIRAPDDATDYTGAAQRAIGSGEPGRCVTAVLGDRTATFFDSFRRLGPGQQVRTASVLGSVKQSLLDSTGGADSPLEGASATSWYPSASDPAWNPMRNAVSTYAFGDNRIDVADPGAETTWIAYTVFTKIVSSLGQGPVTAQSVRDALDHAHDVSTGGLTPPLGWRYADTLAVRGYPRMVNATVTYQVVKDGRLTAVGKGGFVDLRDTLESTG</sequence>
<accession>A0ABT5ZUG3</accession>
<dbReference type="Pfam" id="PF13458">
    <property type="entry name" value="Peripla_BP_6"/>
    <property type="match status" value="1"/>
</dbReference>
<evidence type="ECO:0000313" key="4">
    <source>
        <dbReference type="EMBL" id="MDF3293464.1"/>
    </source>
</evidence>
<keyword evidence="2" id="KW-0732">Signal</keyword>
<feature type="domain" description="Leucine-binding protein" evidence="3">
    <location>
        <begin position="49"/>
        <end position="373"/>
    </location>
</feature>
<dbReference type="EMBL" id="JARJBC010000026">
    <property type="protein sequence ID" value="MDF3293464.1"/>
    <property type="molecule type" value="Genomic_DNA"/>
</dbReference>
<protein>
    <submittedName>
        <fullName evidence="4">ABC transporter substrate-binding protein</fullName>
    </submittedName>
</protein>
<dbReference type="InterPro" id="IPR028082">
    <property type="entry name" value="Peripla_BP_I"/>
</dbReference>
<evidence type="ECO:0000256" key="1">
    <source>
        <dbReference type="ARBA" id="ARBA00010062"/>
    </source>
</evidence>
<dbReference type="RefSeq" id="WP_276096376.1">
    <property type="nucleotide sequence ID" value="NZ_JARJBC010000026.1"/>
</dbReference>
<dbReference type="Proteomes" id="UP001216579">
    <property type="component" value="Unassembled WGS sequence"/>
</dbReference>
<dbReference type="SUPFAM" id="SSF53822">
    <property type="entry name" value="Periplasmic binding protein-like I"/>
    <property type="match status" value="1"/>
</dbReference>
<comment type="caution">
    <text evidence="4">The sequence shown here is derived from an EMBL/GenBank/DDBJ whole genome shotgun (WGS) entry which is preliminary data.</text>
</comment>